<dbReference type="EMBL" id="KN880651">
    <property type="protein sequence ID" value="KIY64147.1"/>
    <property type="molecule type" value="Genomic_DNA"/>
</dbReference>
<dbReference type="InterPro" id="IPR037045">
    <property type="entry name" value="S8pro/Inhibitor_I9_sf"/>
</dbReference>
<evidence type="ECO:0000313" key="2">
    <source>
        <dbReference type="Proteomes" id="UP000054007"/>
    </source>
</evidence>
<dbReference type="SUPFAM" id="SSF54897">
    <property type="entry name" value="Protease propeptides/inhibitors"/>
    <property type="match status" value="1"/>
</dbReference>
<accession>A0A0D7B0X9</accession>
<evidence type="ECO:0000313" key="1">
    <source>
        <dbReference type="EMBL" id="KIY64147.1"/>
    </source>
</evidence>
<proteinExistence type="predicted"/>
<gene>
    <name evidence="1" type="ORF">CYLTODRAFT_425472</name>
</gene>
<sequence length="82" mass="8964">MSNQYIITFKDGVSKDQISKFLGTVNTGGGEVVHEHSLISAVTAKVTPNQLQLFQSGSFKDSEEDIIKHIGWHIQSTSSAPF</sequence>
<organism evidence="1 2">
    <name type="scientific">Cylindrobasidium torrendii FP15055 ss-10</name>
    <dbReference type="NCBI Taxonomy" id="1314674"/>
    <lineage>
        <taxon>Eukaryota</taxon>
        <taxon>Fungi</taxon>
        <taxon>Dikarya</taxon>
        <taxon>Basidiomycota</taxon>
        <taxon>Agaricomycotina</taxon>
        <taxon>Agaricomycetes</taxon>
        <taxon>Agaricomycetidae</taxon>
        <taxon>Agaricales</taxon>
        <taxon>Marasmiineae</taxon>
        <taxon>Physalacriaceae</taxon>
        <taxon>Cylindrobasidium</taxon>
    </lineage>
</organism>
<reference evidence="1 2" key="1">
    <citation type="journal article" date="2015" name="Fungal Genet. Biol.">
        <title>Evolution of novel wood decay mechanisms in Agaricales revealed by the genome sequences of Fistulina hepatica and Cylindrobasidium torrendii.</title>
        <authorList>
            <person name="Floudas D."/>
            <person name="Held B.W."/>
            <person name="Riley R."/>
            <person name="Nagy L.G."/>
            <person name="Koehler G."/>
            <person name="Ransdell A.S."/>
            <person name="Younus H."/>
            <person name="Chow J."/>
            <person name="Chiniquy J."/>
            <person name="Lipzen A."/>
            <person name="Tritt A."/>
            <person name="Sun H."/>
            <person name="Haridas S."/>
            <person name="LaButti K."/>
            <person name="Ohm R.A."/>
            <person name="Kues U."/>
            <person name="Blanchette R.A."/>
            <person name="Grigoriev I.V."/>
            <person name="Minto R.E."/>
            <person name="Hibbett D.S."/>
        </authorList>
    </citation>
    <scope>NUCLEOTIDE SEQUENCE [LARGE SCALE GENOMIC DNA]</scope>
    <source>
        <strain evidence="1 2">FP15055 ss-10</strain>
    </source>
</reference>
<protein>
    <recommendedName>
        <fullName evidence="3">Inhibitor I9 domain-containing protein</fullName>
    </recommendedName>
</protein>
<name>A0A0D7B0X9_9AGAR</name>
<evidence type="ECO:0008006" key="3">
    <source>
        <dbReference type="Google" id="ProtNLM"/>
    </source>
</evidence>
<dbReference type="Proteomes" id="UP000054007">
    <property type="component" value="Unassembled WGS sequence"/>
</dbReference>
<dbReference type="Gene3D" id="3.30.70.80">
    <property type="entry name" value="Peptidase S8 propeptide/proteinase inhibitor I9"/>
    <property type="match status" value="1"/>
</dbReference>
<keyword evidence="2" id="KW-1185">Reference proteome</keyword>
<dbReference type="AlphaFoldDB" id="A0A0D7B0X9"/>
<dbReference type="OrthoDB" id="5518345at2759"/>